<feature type="region of interest" description="Disordered" evidence="1">
    <location>
        <begin position="429"/>
        <end position="514"/>
    </location>
</feature>
<evidence type="ECO:0008006" key="4">
    <source>
        <dbReference type="Google" id="ProtNLM"/>
    </source>
</evidence>
<sequence length="739" mass="81057">MKDAPGAKVAPNETVSMDLDTSPADQRTSRKHLRSSSDDYNYETSSDESGRFDDADEPDIEDYKSPSAKSVKRRRSNDWPLPEEAADYGHDNRRNARGGSGGIGPSLGVQFKSSPRASPRASATSLRGRHSAAAAHSPRHLLGRRSRFVEATMSDSVSEKPPSIFMHESKRVAPQQQQQHRSSGIFRFGKAIASAFNPFGGWNRNSPEHEVSHKPKPQADALTQAELAYAELKKAGYKGTNKGSYMQSQNTDQANADQTFQAILEKMGYGGPIGDAAHPPADQFDGAGGTPSRSSSKASKRSSFQDLRKVGLPFGKPQETTTVAPPTYMERSSEESFENTGLRKQKSRRELSRQAKLLKKVSNLEDKLDRARRELHQISGNEERVPEPTPERRSMSIDMDPGSYPRKFVPGALPTLPSERLLDQQATIAETPEPEMGVLTALPSVEGRRSVSIEEQGPCPSPTVGKSPKRRSRDSRPSSMGKESSSRKRKSPVPEPVDSRKPLQSYPTRPDINDVALSTEYDHLIDSGLLSPPRQTKWPKFEAGDSPGSVERTRPNISHGAAAQEEDSYSTRSPSAQSRTSSAGLNRSPKSKAVKSSPHICTQPGSSNLRSVSPRSMSDSEHRSPGNWISPSPPPSKSKAHQAFYLQPHLHLDPDRTPRSSPGKSSPKKRRWQDADIPPVPPLPEELLPNAAKVNKSPSKMKSPRKEPAMALEPQSFSVQNQQSTATGLEDFPWPSDIF</sequence>
<feature type="compositionally biased region" description="Polar residues" evidence="1">
    <location>
        <begin position="570"/>
        <end position="585"/>
    </location>
</feature>
<feature type="compositionally biased region" description="Polar residues" evidence="1">
    <location>
        <begin position="715"/>
        <end position="727"/>
    </location>
</feature>
<reference evidence="2" key="2">
    <citation type="journal article" date="2023" name="IMA Fungus">
        <title>Comparative genomic study of the Penicillium genus elucidates a diverse pangenome and 15 lateral gene transfer events.</title>
        <authorList>
            <person name="Petersen C."/>
            <person name="Sorensen T."/>
            <person name="Nielsen M.R."/>
            <person name="Sondergaard T.E."/>
            <person name="Sorensen J.L."/>
            <person name="Fitzpatrick D.A."/>
            <person name="Frisvad J.C."/>
            <person name="Nielsen K.L."/>
        </authorList>
    </citation>
    <scope>NUCLEOTIDE SEQUENCE</scope>
    <source>
        <strain evidence="2">IBT 29677</strain>
    </source>
</reference>
<name>A0A9W9VY69_9EURO</name>
<reference evidence="2" key="1">
    <citation type="submission" date="2022-12" db="EMBL/GenBank/DDBJ databases">
        <authorList>
            <person name="Petersen C."/>
        </authorList>
    </citation>
    <scope>NUCLEOTIDE SEQUENCE</scope>
    <source>
        <strain evidence="2">IBT 29677</strain>
    </source>
</reference>
<evidence type="ECO:0000313" key="2">
    <source>
        <dbReference type="EMBL" id="KAJ5391554.1"/>
    </source>
</evidence>
<feature type="region of interest" description="Disordered" evidence="1">
    <location>
        <begin position="374"/>
        <end position="415"/>
    </location>
</feature>
<proteinExistence type="predicted"/>
<feature type="region of interest" description="Disordered" evidence="1">
    <location>
        <begin position="199"/>
        <end position="218"/>
    </location>
</feature>
<feature type="compositionally biased region" description="Basic residues" evidence="1">
    <location>
        <begin position="137"/>
        <end position="146"/>
    </location>
</feature>
<keyword evidence="3" id="KW-1185">Reference proteome</keyword>
<protein>
    <recommendedName>
        <fullName evidence="4">Nuclear RNA binding protein</fullName>
    </recommendedName>
</protein>
<dbReference type="AlphaFoldDB" id="A0A9W9VY69"/>
<dbReference type="Proteomes" id="UP001147747">
    <property type="component" value="Unassembled WGS sequence"/>
</dbReference>
<dbReference type="RefSeq" id="XP_056487232.1">
    <property type="nucleotide sequence ID" value="XM_056631681.1"/>
</dbReference>
<feature type="region of interest" description="Disordered" evidence="1">
    <location>
        <begin position="1"/>
        <end position="162"/>
    </location>
</feature>
<accession>A0A9W9VY69</accession>
<feature type="compositionally biased region" description="Polar residues" evidence="1">
    <location>
        <begin position="599"/>
        <end position="617"/>
    </location>
</feature>
<gene>
    <name evidence="2" type="ORF">N7509_007044</name>
</gene>
<feature type="compositionally biased region" description="Polar residues" evidence="1">
    <location>
        <begin position="241"/>
        <end position="259"/>
    </location>
</feature>
<feature type="region of interest" description="Disordered" evidence="1">
    <location>
        <begin position="240"/>
        <end position="259"/>
    </location>
</feature>
<feature type="compositionally biased region" description="Low complexity" evidence="1">
    <location>
        <begin position="113"/>
        <end position="136"/>
    </location>
</feature>
<feature type="region of interest" description="Disordered" evidence="1">
    <location>
        <begin position="268"/>
        <end position="352"/>
    </location>
</feature>
<evidence type="ECO:0000256" key="1">
    <source>
        <dbReference type="SAM" id="MobiDB-lite"/>
    </source>
</evidence>
<dbReference type="GeneID" id="81370661"/>
<dbReference type="OrthoDB" id="5226996at2759"/>
<organism evidence="2 3">
    <name type="scientific">Penicillium cosmopolitanum</name>
    <dbReference type="NCBI Taxonomy" id="1131564"/>
    <lineage>
        <taxon>Eukaryota</taxon>
        <taxon>Fungi</taxon>
        <taxon>Dikarya</taxon>
        <taxon>Ascomycota</taxon>
        <taxon>Pezizomycotina</taxon>
        <taxon>Eurotiomycetes</taxon>
        <taxon>Eurotiomycetidae</taxon>
        <taxon>Eurotiales</taxon>
        <taxon>Aspergillaceae</taxon>
        <taxon>Penicillium</taxon>
    </lineage>
</organism>
<comment type="caution">
    <text evidence="2">The sequence shown here is derived from an EMBL/GenBank/DDBJ whole genome shotgun (WGS) entry which is preliminary data.</text>
</comment>
<feature type="region of interest" description="Disordered" evidence="1">
    <location>
        <begin position="526"/>
        <end position="739"/>
    </location>
</feature>
<feature type="compositionally biased region" description="Basic and acidic residues" evidence="1">
    <location>
        <begin position="374"/>
        <end position="395"/>
    </location>
</feature>
<dbReference type="EMBL" id="JAPZBU010000008">
    <property type="protein sequence ID" value="KAJ5391554.1"/>
    <property type="molecule type" value="Genomic_DNA"/>
</dbReference>
<evidence type="ECO:0000313" key="3">
    <source>
        <dbReference type="Proteomes" id="UP001147747"/>
    </source>
</evidence>